<dbReference type="FunFam" id="2.40.30.170:FF:000010">
    <property type="entry name" value="Efflux RND transporter periplasmic adaptor subunit"/>
    <property type="match status" value="1"/>
</dbReference>
<dbReference type="NCBIfam" id="TIGR01730">
    <property type="entry name" value="RND_mfp"/>
    <property type="match status" value="1"/>
</dbReference>
<dbReference type="GO" id="GO:0016020">
    <property type="term" value="C:membrane"/>
    <property type="evidence" value="ECO:0007669"/>
    <property type="project" value="InterPro"/>
</dbReference>
<keyword evidence="8" id="KW-1185">Reference proteome</keyword>
<dbReference type="Pfam" id="PF25954">
    <property type="entry name" value="Beta-barrel_RND_2"/>
    <property type="match status" value="1"/>
</dbReference>
<dbReference type="InterPro" id="IPR058790">
    <property type="entry name" value="BSH_CusB"/>
</dbReference>
<gene>
    <name evidence="7" type="primary">cusB2</name>
    <name evidence="7" type="ordered locus">ACP_3495</name>
</gene>
<dbReference type="FunCoup" id="C1F725">
    <property type="interactions" value="133"/>
</dbReference>
<organism evidence="7 8">
    <name type="scientific">Acidobacterium capsulatum (strain ATCC 51196 / DSM 11244 / BCRC 80197 / JCM 7670 / NBRC 15755 / NCIMB 13165 / 161)</name>
    <dbReference type="NCBI Taxonomy" id="240015"/>
    <lineage>
        <taxon>Bacteria</taxon>
        <taxon>Pseudomonadati</taxon>
        <taxon>Acidobacteriota</taxon>
        <taxon>Terriglobia</taxon>
        <taxon>Terriglobales</taxon>
        <taxon>Acidobacteriaceae</taxon>
        <taxon>Acidobacterium</taxon>
    </lineage>
</organism>
<dbReference type="GO" id="GO:0022857">
    <property type="term" value="F:transmembrane transporter activity"/>
    <property type="evidence" value="ECO:0007669"/>
    <property type="project" value="InterPro"/>
</dbReference>
<evidence type="ECO:0000259" key="5">
    <source>
        <dbReference type="Pfam" id="PF25919"/>
    </source>
</evidence>
<keyword evidence="2" id="KW-0813">Transport</keyword>
<dbReference type="InterPro" id="IPR032693">
    <property type="entry name" value="YtkA-like_dom"/>
</dbReference>
<feature type="domain" description="CusB-like barrel-sandwich hybrid" evidence="5">
    <location>
        <begin position="113"/>
        <end position="243"/>
    </location>
</feature>
<dbReference type="Pfam" id="PF25919">
    <property type="entry name" value="BSH_CusB"/>
    <property type="match status" value="1"/>
</dbReference>
<dbReference type="Proteomes" id="UP000002207">
    <property type="component" value="Chromosome"/>
</dbReference>
<feature type="domain" description="YtkA-like" evidence="4">
    <location>
        <begin position="416"/>
        <end position="502"/>
    </location>
</feature>
<dbReference type="KEGG" id="aca:ACP_3495"/>
<dbReference type="RefSeq" id="WP_015898523.1">
    <property type="nucleotide sequence ID" value="NC_012483.1"/>
</dbReference>
<dbReference type="SUPFAM" id="SSF111369">
    <property type="entry name" value="HlyD-like secretion proteins"/>
    <property type="match status" value="1"/>
</dbReference>
<dbReference type="GO" id="GO:0015679">
    <property type="term" value="P:plasma membrane copper ion transport"/>
    <property type="evidence" value="ECO:0007669"/>
    <property type="project" value="TreeGrafter"/>
</dbReference>
<dbReference type="EMBL" id="CP001472">
    <property type="protein sequence ID" value="ACO33901.1"/>
    <property type="molecule type" value="Genomic_DNA"/>
</dbReference>
<dbReference type="PANTHER" id="PTHR30097:SF15">
    <property type="entry name" value="CATION EFFLUX SYSTEM PROTEIN CUSB"/>
    <property type="match status" value="1"/>
</dbReference>
<evidence type="ECO:0000259" key="4">
    <source>
        <dbReference type="Pfam" id="PF13115"/>
    </source>
</evidence>
<dbReference type="Gene3D" id="6.10.140.730">
    <property type="match status" value="1"/>
</dbReference>
<proteinExistence type="inferred from homology"/>
<dbReference type="Pfam" id="PF13115">
    <property type="entry name" value="YtkA"/>
    <property type="match status" value="1"/>
</dbReference>
<dbReference type="OrthoDB" id="9765657at2"/>
<accession>C1F725</accession>
<dbReference type="Gene3D" id="2.60.40.10">
    <property type="entry name" value="Immunoglobulins"/>
    <property type="match status" value="1"/>
</dbReference>
<dbReference type="InterPro" id="IPR006143">
    <property type="entry name" value="RND_pump_MFP"/>
</dbReference>
<dbReference type="GO" id="GO:0046914">
    <property type="term" value="F:transition metal ion binding"/>
    <property type="evidence" value="ECO:0007669"/>
    <property type="project" value="TreeGrafter"/>
</dbReference>
<reference evidence="7 8" key="1">
    <citation type="journal article" date="2009" name="Appl. Environ. Microbiol.">
        <title>Three genomes from the phylum Acidobacteria provide insight into the lifestyles of these microorganisms in soils.</title>
        <authorList>
            <person name="Ward N.L."/>
            <person name="Challacombe J.F."/>
            <person name="Janssen P.H."/>
            <person name="Henrissat B."/>
            <person name="Coutinho P.M."/>
            <person name="Wu M."/>
            <person name="Xie G."/>
            <person name="Haft D.H."/>
            <person name="Sait M."/>
            <person name="Badger J."/>
            <person name="Barabote R.D."/>
            <person name="Bradley B."/>
            <person name="Brettin T.S."/>
            <person name="Brinkac L.M."/>
            <person name="Bruce D."/>
            <person name="Creasy T."/>
            <person name="Daugherty S.C."/>
            <person name="Davidsen T.M."/>
            <person name="DeBoy R.T."/>
            <person name="Detter J.C."/>
            <person name="Dodson R.J."/>
            <person name="Durkin A.S."/>
            <person name="Ganapathy A."/>
            <person name="Gwinn-Giglio M."/>
            <person name="Han C.S."/>
            <person name="Khouri H."/>
            <person name="Kiss H."/>
            <person name="Kothari S.P."/>
            <person name="Madupu R."/>
            <person name="Nelson K.E."/>
            <person name="Nelson W.C."/>
            <person name="Paulsen I."/>
            <person name="Penn K."/>
            <person name="Ren Q."/>
            <person name="Rosovitz M.J."/>
            <person name="Selengut J.D."/>
            <person name="Shrivastava S."/>
            <person name="Sullivan S.A."/>
            <person name="Tapia R."/>
            <person name="Thompson L.S."/>
            <person name="Watkins K.L."/>
            <person name="Yang Q."/>
            <person name="Yu C."/>
            <person name="Zafar N."/>
            <person name="Zhou L."/>
            <person name="Kuske C.R."/>
        </authorList>
    </citation>
    <scope>NUCLEOTIDE SEQUENCE [LARGE SCALE GENOMIC DNA]</scope>
    <source>
        <strain evidence="8">ATCC 51196 / DSM 11244 / BCRC 80197 / JCM 7670 / NBRC 15755 / NCIMB 13165 / 161</strain>
    </source>
</reference>
<dbReference type="AlphaFoldDB" id="C1F725"/>
<name>C1F725_ACIC5</name>
<dbReference type="InParanoid" id="C1F725"/>
<evidence type="ECO:0000256" key="1">
    <source>
        <dbReference type="ARBA" id="ARBA00009477"/>
    </source>
</evidence>
<comment type="similarity">
    <text evidence="1">Belongs to the membrane fusion protein (MFP) (TC 8.A.1) family.</text>
</comment>
<evidence type="ECO:0000313" key="7">
    <source>
        <dbReference type="EMBL" id="ACO33901.1"/>
    </source>
</evidence>
<dbReference type="PANTHER" id="PTHR30097">
    <property type="entry name" value="CATION EFFLUX SYSTEM PROTEIN CUSB"/>
    <property type="match status" value="1"/>
</dbReference>
<dbReference type="InterPro" id="IPR058792">
    <property type="entry name" value="Beta-barrel_RND_2"/>
</dbReference>
<dbReference type="Gene3D" id="2.40.420.20">
    <property type="match status" value="1"/>
</dbReference>
<dbReference type="InterPro" id="IPR051909">
    <property type="entry name" value="MFP_Cation_Efflux"/>
</dbReference>
<feature type="region of interest" description="Disordered" evidence="3">
    <location>
        <begin position="43"/>
        <end position="69"/>
    </location>
</feature>
<feature type="compositionally biased region" description="Polar residues" evidence="3">
    <location>
        <begin position="50"/>
        <end position="68"/>
    </location>
</feature>
<evidence type="ECO:0000259" key="6">
    <source>
        <dbReference type="Pfam" id="PF25954"/>
    </source>
</evidence>
<dbReference type="InterPro" id="IPR013783">
    <property type="entry name" value="Ig-like_fold"/>
</dbReference>
<evidence type="ECO:0000256" key="3">
    <source>
        <dbReference type="SAM" id="MobiDB-lite"/>
    </source>
</evidence>
<dbReference type="STRING" id="240015.ACP_3495"/>
<evidence type="ECO:0000256" key="2">
    <source>
        <dbReference type="ARBA" id="ARBA00022448"/>
    </source>
</evidence>
<dbReference type="GO" id="GO:0060003">
    <property type="term" value="P:copper ion export"/>
    <property type="evidence" value="ECO:0007669"/>
    <property type="project" value="TreeGrafter"/>
</dbReference>
<dbReference type="GO" id="GO:0030288">
    <property type="term" value="C:outer membrane-bounded periplasmic space"/>
    <property type="evidence" value="ECO:0007669"/>
    <property type="project" value="TreeGrafter"/>
</dbReference>
<evidence type="ECO:0000313" key="8">
    <source>
        <dbReference type="Proteomes" id="UP000002207"/>
    </source>
</evidence>
<dbReference type="Gene3D" id="2.40.30.170">
    <property type="match status" value="1"/>
</dbReference>
<protein>
    <submittedName>
        <fullName evidence="7">Heavy metal efflux RND transporter, MFP subunit CusB</fullName>
    </submittedName>
</protein>
<dbReference type="eggNOG" id="COG0845">
    <property type="taxonomic scope" value="Bacteria"/>
</dbReference>
<feature type="domain" description="CusB-like beta-barrel" evidence="6">
    <location>
        <begin position="247"/>
        <end position="321"/>
    </location>
</feature>
<dbReference type="HOGENOM" id="CLU_018816_13_1_0"/>
<sequence>MSESTYKRAFFVAIAACIALIAALVFLLHRELPAKTGPAPYNPVVAEGPESTSQNGSTSVSAPGNKQPSLAPVHLSLRRQQEIGLTTALVERKEISNHLQVPGNVAIDEERLSYVQTRFPGWIQKVFANATWQYVKKGEPLFTIYSPDLVSTEQEYLLAKQNQKSLRPGGKGTASQEGTWLLDAAEQRLRQFDVPQNEITELIQSGRVQREIPVDAPASGYITDRNALPNAYVQPDTKLYTIADLSTVWVYANVFQTDVGELRPGDPAQVTVDAYPGRTFYGRIDQILPDVDPVTRTARVRLVFRNPGVVLKPGMYVNVDIKVPLGVQLLIPASGVLQTGTQNIAFVDQGNGYLKPIPVQVGQQVNNSFIVLKGLKAGEHIVSSANFLIDSEAQLQAAVQSFNPSQPNAAQQNSRAAQTAQIALSTIPSPPQKGSDAVQVTLTGADGKPVSGAHVSATFYMPAMPAMGMAAMHVASTLTDKGQGIYEGSLRLGSGGTWQVTITASRDGKTLATRQLSVTAAGGM</sequence>